<dbReference type="InterPro" id="IPR014729">
    <property type="entry name" value="Rossmann-like_a/b/a_fold"/>
</dbReference>
<gene>
    <name evidence="2" type="primary">fixB</name>
    <name evidence="2" type="ORF">I553_7096</name>
</gene>
<feature type="region of interest" description="Disordered" evidence="1">
    <location>
        <begin position="29"/>
        <end position="81"/>
    </location>
</feature>
<name>X7Z4K8_MYCXE</name>
<dbReference type="PATRIC" id="fig|1299334.3.peg.8858"/>
<sequence length="81" mass="9076">MAEVLVLVEHAEGALKKVTAELLTAARRLGEPPPSSSVPGHGRLADRWAEGRRRREDLCRRVRHRRPVPDHPTGRRTGQPC</sequence>
<organism evidence="2">
    <name type="scientific">Mycobacterium xenopi 4042</name>
    <dbReference type="NCBI Taxonomy" id="1299334"/>
    <lineage>
        <taxon>Bacteria</taxon>
        <taxon>Bacillati</taxon>
        <taxon>Actinomycetota</taxon>
        <taxon>Actinomycetes</taxon>
        <taxon>Mycobacteriales</taxon>
        <taxon>Mycobacteriaceae</taxon>
        <taxon>Mycobacterium</taxon>
    </lineage>
</organism>
<dbReference type="AlphaFoldDB" id="X7Z4K8"/>
<reference evidence="2" key="1">
    <citation type="submission" date="2014-01" db="EMBL/GenBank/DDBJ databases">
        <authorList>
            <person name="Brown-Elliot B."/>
            <person name="Wallace R."/>
            <person name="Lenaerts A."/>
            <person name="Ordway D."/>
            <person name="DeGroote M.A."/>
            <person name="Parker T."/>
            <person name="Sizemore C."/>
            <person name="Tallon L.J."/>
            <person name="Sadzewicz L.K."/>
            <person name="Sengamalay N."/>
            <person name="Fraser C.M."/>
            <person name="Hine E."/>
            <person name="Shefchek K.A."/>
            <person name="Das S.P."/>
            <person name="Tettelin H."/>
        </authorList>
    </citation>
    <scope>NUCLEOTIDE SEQUENCE [LARGE SCALE GENOMIC DNA]</scope>
    <source>
        <strain evidence="2">4042</strain>
    </source>
</reference>
<dbReference type="EMBL" id="JAOB01000081">
    <property type="protein sequence ID" value="EUA13976.1"/>
    <property type="molecule type" value="Genomic_DNA"/>
</dbReference>
<protein>
    <submittedName>
        <fullName evidence="2">Electron transfer flavo(Alpha-subunit) FixB domain protein</fullName>
    </submittedName>
</protein>
<proteinExistence type="predicted"/>
<accession>X7Z4K8</accession>
<evidence type="ECO:0000313" key="2">
    <source>
        <dbReference type="EMBL" id="EUA13976.1"/>
    </source>
</evidence>
<comment type="caution">
    <text evidence="2">The sequence shown here is derived from an EMBL/GenBank/DDBJ whole genome shotgun (WGS) entry which is preliminary data.</text>
</comment>
<dbReference type="Gene3D" id="3.40.50.620">
    <property type="entry name" value="HUPs"/>
    <property type="match status" value="1"/>
</dbReference>
<feature type="compositionally biased region" description="Basic and acidic residues" evidence="1">
    <location>
        <begin position="43"/>
        <end position="60"/>
    </location>
</feature>
<evidence type="ECO:0000256" key="1">
    <source>
        <dbReference type="SAM" id="MobiDB-lite"/>
    </source>
</evidence>
<dbReference type="SUPFAM" id="SSF52402">
    <property type="entry name" value="Adenine nucleotide alpha hydrolases-like"/>
    <property type="match status" value="1"/>
</dbReference>